<dbReference type="EMBL" id="LAZR01001517">
    <property type="protein sequence ID" value="KKN43342.1"/>
    <property type="molecule type" value="Genomic_DNA"/>
</dbReference>
<accession>A0A0F9R2E6</accession>
<dbReference type="AlphaFoldDB" id="A0A0F9R2E6"/>
<name>A0A0F9R2E6_9ZZZZ</name>
<organism evidence="1">
    <name type="scientific">marine sediment metagenome</name>
    <dbReference type="NCBI Taxonomy" id="412755"/>
    <lineage>
        <taxon>unclassified sequences</taxon>
        <taxon>metagenomes</taxon>
        <taxon>ecological metagenomes</taxon>
    </lineage>
</organism>
<evidence type="ECO:0000313" key="1">
    <source>
        <dbReference type="EMBL" id="KKN43342.1"/>
    </source>
</evidence>
<reference evidence="1" key="1">
    <citation type="journal article" date="2015" name="Nature">
        <title>Complex archaea that bridge the gap between prokaryotes and eukaryotes.</title>
        <authorList>
            <person name="Spang A."/>
            <person name="Saw J.H."/>
            <person name="Jorgensen S.L."/>
            <person name="Zaremba-Niedzwiedzka K."/>
            <person name="Martijn J."/>
            <person name="Lind A.E."/>
            <person name="van Eijk R."/>
            <person name="Schleper C."/>
            <person name="Guy L."/>
            <person name="Ettema T.J."/>
        </authorList>
    </citation>
    <scope>NUCLEOTIDE SEQUENCE</scope>
</reference>
<comment type="caution">
    <text evidence="1">The sequence shown here is derived from an EMBL/GenBank/DDBJ whole genome shotgun (WGS) entry which is preliminary data.</text>
</comment>
<protein>
    <submittedName>
        <fullName evidence="1">Uncharacterized protein</fullName>
    </submittedName>
</protein>
<gene>
    <name evidence="1" type="ORF">LCGC14_0703990</name>
</gene>
<sequence>MTAAKTWKLSEMRTLWRELTGRKSTSQTSNAVVDQEIIDYYVNRFSHDAKVDEFNVFFTQALSATDDGVYSLAQNVDRLDDPVTINGRQIVLYRDRELFFGVDHHHHHFAHFTGQRTSFHHTQFKDEQFITDPTLVIGSSDTAKVKHSDFSYEIQKKSYSKSSSEVALTGDAIPAGLYGAWSLKIDADGDITVAAAADNGTGYATPRIALDALVASDSDSAYMGYVTVTKSDGAFTPATTALDASNVTDTFTDGKFENRAEPTTALLFGQNLYVRPKPNDIYELEALSIADRPTAFADDEAVPDDIKWGPAIVGKSALEYLVRNGPADSITSVAAYAESMMSKIRPDKIKRLLGQVVQRRF</sequence>
<proteinExistence type="predicted"/>